<keyword evidence="1" id="KW-1185">Reference proteome</keyword>
<organism evidence="1 2">
    <name type="scientific">Angiostrongylus cantonensis</name>
    <name type="common">Rat lungworm</name>
    <dbReference type="NCBI Taxonomy" id="6313"/>
    <lineage>
        <taxon>Eukaryota</taxon>
        <taxon>Metazoa</taxon>
        <taxon>Ecdysozoa</taxon>
        <taxon>Nematoda</taxon>
        <taxon>Chromadorea</taxon>
        <taxon>Rhabditida</taxon>
        <taxon>Rhabditina</taxon>
        <taxon>Rhabditomorpha</taxon>
        <taxon>Strongyloidea</taxon>
        <taxon>Metastrongylidae</taxon>
        <taxon>Angiostrongylus</taxon>
    </lineage>
</organism>
<protein>
    <submittedName>
        <fullName evidence="2">Nucleoporin GLE1</fullName>
    </submittedName>
</protein>
<dbReference type="Proteomes" id="UP000035642">
    <property type="component" value="Unassembled WGS sequence"/>
</dbReference>
<evidence type="ECO:0000313" key="1">
    <source>
        <dbReference type="Proteomes" id="UP000035642"/>
    </source>
</evidence>
<sequence length="470" mass="52544">MPTFGISNEDCESDGRYGGHSDLLLKRPVIMFDMLIYKFPPNSLRPYRDWGGFPRSTAVHTLLSKTLRDLQSCASEESISPHKCLNKAVKADFSSQVTRIQSPFKSNTQTHEEIAEYYLRKASTDSEQNAPKEFIEPAHGISRLLQQSNFSTSLSMPFINTPLICAKSLPASSGTSNESFAFLGTPTLPAIVPEPLKEFPHLNDYNGSRPSFGVGTTTSTPYTKKFTVTAQIQKSEEHRHDNSAHLILESKLTKQDTTTRLTNSLEDCYAVDIRLAEKYDETKKRMEKSKEQKALRILTKRTVVEKVTVESKKTASTQEIHAVSGFLCKLLTGQPVAGYGNKVIQLTDSDLVWYGMIVTIESYTGVVERDPSLAVIISRILVMISCTVPNFESVLLGKLLSASHLLILNEEKCTSFAVHLTSIEDRRFALIPETIIIKLFFYLHFIECSGAHNAQPVLDFKTQIGNRSTF</sequence>
<reference evidence="1" key="1">
    <citation type="submission" date="2012-09" db="EMBL/GenBank/DDBJ databases">
        <authorList>
            <person name="Martin A.A."/>
        </authorList>
    </citation>
    <scope>NUCLEOTIDE SEQUENCE</scope>
</reference>
<reference evidence="2" key="2">
    <citation type="submission" date="2017-02" db="UniProtKB">
        <authorList>
            <consortium name="WormBaseParasite"/>
        </authorList>
    </citation>
    <scope>IDENTIFICATION</scope>
</reference>
<dbReference type="AlphaFoldDB" id="A0A0K0CWH6"/>
<evidence type="ECO:0000313" key="2">
    <source>
        <dbReference type="WBParaSite" id="ACAC_0000180101-mRNA-1"/>
    </source>
</evidence>
<proteinExistence type="predicted"/>
<dbReference type="WBParaSite" id="ACAC_0000180101-mRNA-1">
    <property type="protein sequence ID" value="ACAC_0000180101-mRNA-1"/>
    <property type="gene ID" value="ACAC_0000180101"/>
</dbReference>
<accession>A0A0K0CWH6</accession>
<name>A0A0K0CWH6_ANGCA</name>